<evidence type="ECO:0000313" key="3">
    <source>
        <dbReference type="Proteomes" id="UP001501407"/>
    </source>
</evidence>
<evidence type="ECO:0000313" key="2">
    <source>
        <dbReference type="EMBL" id="GAA5086629.1"/>
    </source>
</evidence>
<organism evidence="2 3">
    <name type="scientific">Microbacterium yannicii</name>
    <dbReference type="NCBI Taxonomy" id="671622"/>
    <lineage>
        <taxon>Bacteria</taxon>
        <taxon>Bacillati</taxon>
        <taxon>Actinomycetota</taxon>
        <taxon>Actinomycetes</taxon>
        <taxon>Micrococcales</taxon>
        <taxon>Microbacteriaceae</taxon>
        <taxon>Microbacterium</taxon>
    </lineage>
</organism>
<sequence>MDGFEGERIDGVKVTPVVHELVPVAEPALYQRHPRHLFSFERGESMREHIETLIVALGDLMRNPPQHAAPAEPRSRRPRRARSTYVAVRREIPDARFAH</sequence>
<dbReference type="Proteomes" id="UP001501407">
    <property type="component" value="Unassembled WGS sequence"/>
</dbReference>
<feature type="region of interest" description="Disordered" evidence="1">
    <location>
        <begin position="62"/>
        <end position="84"/>
    </location>
</feature>
<comment type="caution">
    <text evidence="2">The sequence shown here is derived from an EMBL/GenBank/DDBJ whole genome shotgun (WGS) entry which is preliminary data.</text>
</comment>
<accession>A0ABP9LZT8</accession>
<name>A0ABP9LZT8_9MICO</name>
<keyword evidence="3" id="KW-1185">Reference proteome</keyword>
<proteinExistence type="predicted"/>
<gene>
    <name evidence="2" type="ORF">GCM10025760_06800</name>
</gene>
<dbReference type="EMBL" id="BAABKZ010000001">
    <property type="protein sequence ID" value="GAA5086629.1"/>
    <property type="molecule type" value="Genomic_DNA"/>
</dbReference>
<reference evidence="3" key="1">
    <citation type="journal article" date="2019" name="Int. J. Syst. Evol. Microbiol.">
        <title>The Global Catalogue of Microorganisms (GCM) 10K type strain sequencing project: providing services to taxonomists for standard genome sequencing and annotation.</title>
        <authorList>
            <consortium name="The Broad Institute Genomics Platform"/>
            <consortium name="The Broad Institute Genome Sequencing Center for Infectious Disease"/>
            <person name="Wu L."/>
            <person name="Ma J."/>
        </authorList>
    </citation>
    <scope>NUCLEOTIDE SEQUENCE [LARGE SCALE GENOMIC DNA]</scope>
    <source>
        <strain evidence="3">JCM 18959</strain>
    </source>
</reference>
<protein>
    <submittedName>
        <fullName evidence="2">Uncharacterized protein</fullName>
    </submittedName>
</protein>
<dbReference type="RefSeq" id="WP_194412539.1">
    <property type="nucleotide sequence ID" value="NZ_BAABKZ010000001.1"/>
</dbReference>
<evidence type="ECO:0000256" key="1">
    <source>
        <dbReference type="SAM" id="MobiDB-lite"/>
    </source>
</evidence>